<accession>A0A7R9CTB2</accession>
<gene>
    <name evidence="1" type="ORF">TCEB3V08_LOCUS5842</name>
</gene>
<protein>
    <submittedName>
        <fullName evidence="1">Uncharacterized protein</fullName>
    </submittedName>
</protein>
<organism evidence="1">
    <name type="scientific">Timema cristinae</name>
    <name type="common">Walking stick</name>
    <dbReference type="NCBI Taxonomy" id="61476"/>
    <lineage>
        <taxon>Eukaryota</taxon>
        <taxon>Metazoa</taxon>
        <taxon>Ecdysozoa</taxon>
        <taxon>Arthropoda</taxon>
        <taxon>Hexapoda</taxon>
        <taxon>Insecta</taxon>
        <taxon>Pterygota</taxon>
        <taxon>Neoptera</taxon>
        <taxon>Polyneoptera</taxon>
        <taxon>Phasmatodea</taxon>
        <taxon>Timematodea</taxon>
        <taxon>Timematoidea</taxon>
        <taxon>Timematidae</taxon>
        <taxon>Timema</taxon>
    </lineage>
</organism>
<sequence>MNSIEDSSDDDREVISPDNFQVHLIAQAGALDNDSDDDNKWLFNKLSYSGNRNSIAGLTKRISKYNSREGISFLLKTSRTSMCVQGQDPDKSSPSIWTTPLTVNMVNGISVNGLGEVAMDATPQSSNLIGLGKQLSNDLSLGVSHTSHDI</sequence>
<evidence type="ECO:0000313" key="1">
    <source>
        <dbReference type="EMBL" id="CAD7401109.1"/>
    </source>
</evidence>
<proteinExistence type="predicted"/>
<dbReference type="EMBL" id="OC318233">
    <property type="protein sequence ID" value="CAD7401109.1"/>
    <property type="molecule type" value="Genomic_DNA"/>
</dbReference>
<reference evidence="1" key="1">
    <citation type="submission" date="2020-11" db="EMBL/GenBank/DDBJ databases">
        <authorList>
            <person name="Tran Van P."/>
        </authorList>
    </citation>
    <scope>NUCLEOTIDE SEQUENCE</scope>
</reference>
<dbReference type="AlphaFoldDB" id="A0A7R9CTB2"/>
<name>A0A7R9CTB2_TIMCR</name>